<sequence length="56" mass="5895">MIGERERTEANQPEGNPERKSNETDGQPGPTSGVRPDLEKPGKKNDGTAGGVGKGY</sequence>
<feature type="region of interest" description="Disordered" evidence="1">
    <location>
        <begin position="1"/>
        <end position="56"/>
    </location>
</feature>
<dbReference type="EMBL" id="JARXRM010000043">
    <property type="protein sequence ID" value="MDH5824070.1"/>
    <property type="molecule type" value="Genomic_DNA"/>
</dbReference>
<keyword evidence="3" id="KW-1185">Reference proteome</keyword>
<proteinExistence type="predicted"/>
<reference evidence="2 3" key="1">
    <citation type="submission" date="2023-04" db="EMBL/GenBank/DDBJ databases">
        <title>Luteimonas endophyticus RD2P54.</title>
        <authorList>
            <person name="Sun J.-Q."/>
        </authorList>
    </citation>
    <scope>NUCLEOTIDE SEQUENCE [LARGE SCALE GENOMIC DNA]</scope>
    <source>
        <strain evidence="2 3">RD2P54</strain>
    </source>
</reference>
<feature type="compositionally biased region" description="Basic and acidic residues" evidence="1">
    <location>
        <begin position="36"/>
        <end position="46"/>
    </location>
</feature>
<name>A0ABT6JB70_9GAMM</name>
<accession>A0ABT6JB70</accession>
<organism evidence="2 3">
    <name type="scientific">Luteimonas endophytica</name>
    <dbReference type="NCBI Taxonomy" id="3042023"/>
    <lineage>
        <taxon>Bacteria</taxon>
        <taxon>Pseudomonadati</taxon>
        <taxon>Pseudomonadota</taxon>
        <taxon>Gammaproteobacteria</taxon>
        <taxon>Lysobacterales</taxon>
        <taxon>Lysobacteraceae</taxon>
        <taxon>Luteimonas</taxon>
    </lineage>
</organism>
<gene>
    <name evidence="2" type="ORF">QFW77_13890</name>
</gene>
<comment type="caution">
    <text evidence="2">The sequence shown here is derived from an EMBL/GenBank/DDBJ whole genome shotgun (WGS) entry which is preliminary data.</text>
</comment>
<protein>
    <submittedName>
        <fullName evidence="2">Uncharacterized protein</fullName>
    </submittedName>
</protein>
<evidence type="ECO:0000313" key="2">
    <source>
        <dbReference type="EMBL" id="MDH5824070.1"/>
    </source>
</evidence>
<dbReference type="Proteomes" id="UP001156940">
    <property type="component" value="Unassembled WGS sequence"/>
</dbReference>
<evidence type="ECO:0000313" key="3">
    <source>
        <dbReference type="Proteomes" id="UP001156940"/>
    </source>
</evidence>
<dbReference type="RefSeq" id="WP_280575367.1">
    <property type="nucleotide sequence ID" value="NZ_JARXRM010000043.1"/>
</dbReference>
<evidence type="ECO:0000256" key="1">
    <source>
        <dbReference type="SAM" id="MobiDB-lite"/>
    </source>
</evidence>